<dbReference type="Proteomes" id="UP000325440">
    <property type="component" value="Unassembled WGS sequence"/>
</dbReference>
<name>A0A5E4NJB4_9HEMI</name>
<evidence type="ECO:0000313" key="2">
    <source>
        <dbReference type="Proteomes" id="UP000325440"/>
    </source>
</evidence>
<keyword evidence="2" id="KW-1185">Reference proteome</keyword>
<dbReference type="AlphaFoldDB" id="A0A5E4NJB4"/>
<sequence>MAIAGFTQKFGVQAYEYALFNNLNAVFNEEQILKVTHSIAGYKTFEEWRTGGNYMVRYIKKMKTQANIDDLENASSVREWCLDGLELTCKCNLYADFGDGCESGGKCAEYAFKNLITTEIRDISEKYMKYLFDSIKEALPPLNLPVTFCKLKANFLFSNSRMKNNTYITAIINEDIKAEGFSETNIEQNKEFAFFHKREKSLALPSFVWSYIFEGFFDFDFQSVKADKPEEWCDRVLPKLAPKPNGQKLEELEESESNESDYELEVLTLGKPVEHPSY</sequence>
<protein>
    <submittedName>
        <fullName evidence="1">Uncharacterized protein</fullName>
    </submittedName>
</protein>
<dbReference type="EMBL" id="CABPRJ010002368">
    <property type="protein sequence ID" value="VVC43268.1"/>
    <property type="molecule type" value="Genomic_DNA"/>
</dbReference>
<proteinExistence type="predicted"/>
<evidence type="ECO:0000313" key="1">
    <source>
        <dbReference type="EMBL" id="VVC43268.1"/>
    </source>
</evidence>
<accession>A0A5E4NJB4</accession>
<reference evidence="1 2" key="1">
    <citation type="submission" date="2019-08" db="EMBL/GenBank/DDBJ databases">
        <authorList>
            <person name="Alioto T."/>
            <person name="Alioto T."/>
            <person name="Gomez Garrido J."/>
        </authorList>
    </citation>
    <scope>NUCLEOTIDE SEQUENCE [LARGE SCALE GENOMIC DNA]</scope>
</reference>
<gene>
    <name evidence="1" type="ORF">CINCED_3A010958</name>
</gene>
<organism evidence="1 2">
    <name type="scientific">Cinara cedri</name>
    <dbReference type="NCBI Taxonomy" id="506608"/>
    <lineage>
        <taxon>Eukaryota</taxon>
        <taxon>Metazoa</taxon>
        <taxon>Ecdysozoa</taxon>
        <taxon>Arthropoda</taxon>
        <taxon>Hexapoda</taxon>
        <taxon>Insecta</taxon>
        <taxon>Pterygota</taxon>
        <taxon>Neoptera</taxon>
        <taxon>Paraneoptera</taxon>
        <taxon>Hemiptera</taxon>
        <taxon>Sternorrhyncha</taxon>
        <taxon>Aphidomorpha</taxon>
        <taxon>Aphidoidea</taxon>
        <taxon>Aphididae</taxon>
        <taxon>Lachninae</taxon>
        <taxon>Cinara</taxon>
    </lineage>
</organism>